<dbReference type="Proteomes" id="UP000316888">
    <property type="component" value="Unassembled WGS sequence"/>
</dbReference>
<proteinExistence type="predicted"/>
<protein>
    <recommendedName>
        <fullName evidence="1">ESPR domain-containing protein</fullName>
    </recommendedName>
</protein>
<gene>
    <name evidence="2" type="ORF">EUX48_09225</name>
</gene>
<evidence type="ECO:0000313" key="2">
    <source>
        <dbReference type="EMBL" id="TPH20549.1"/>
    </source>
</evidence>
<dbReference type="InterPro" id="IPR024973">
    <property type="entry name" value="ESPR"/>
</dbReference>
<reference evidence="2 3" key="1">
    <citation type="submission" date="2019-01" db="EMBL/GenBank/DDBJ databases">
        <title>Comparative genomic analysis identifies haemin-independent Haemophilus haemolyticus: a formal re-classification of Haemophilus intermedius.</title>
        <authorList>
            <person name="Harris T.M."/>
            <person name="Price E.P."/>
            <person name="Sarovich D.S."/>
            <person name="Norskov-Lauritsen N."/>
            <person name="Beissbarth J."/>
            <person name="Chang A.B."/>
            <person name="Smith-Vaughan H.C."/>
        </authorList>
    </citation>
    <scope>NUCLEOTIDE SEQUENCE [LARGE SCALE GENOMIC DNA]</scope>
    <source>
        <strain evidence="2 3">60824 B Hi-4</strain>
    </source>
</reference>
<name>A0A502LCH1_HAEHA</name>
<dbReference type="Pfam" id="PF13018">
    <property type="entry name" value="ESPR"/>
    <property type="match status" value="1"/>
</dbReference>
<evidence type="ECO:0000313" key="3">
    <source>
        <dbReference type="Proteomes" id="UP000316888"/>
    </source>
</evidence>
<organism evidence="2 3">
    <name type="scientific">Haemophilus haemolyticus</name>
    <dbReference type="NCBI Taxonomy" id="726"/>
    <lineage>
        <taxon>Bacteria</taxon>
        <taxon>Pseudomonadati</taxon>
        <taxon>Pseudomonadota</taxon>
        <taxon>Gammaproteobacteria</taxon>
        <taxon>Pasteurellales</taxon>
        <taxon>Pasteurellaceae</taxon>
        <taxon>Haemophilus</taxon>
    </lineage>
</organism>
<accession>A0A502LCH1</accession>
<comment type="caution">
    <text evidence="2">The sequence shown here is derived from an EMBL/GenBank/DDBJ whole genome shotgun (WGS) entry which is preliminary data.</text>
</comment>
<sequence>MNNIFKVIWNHATQT</sequence>
<dbReference type="EMBL" id="SDPB01000023">
    <property type="protein sequence ID" value="TPH20549.1"/>
    <property type="molecule type" value="Genomic_DNA"/>
</dbReference>
<evidence type="ECO:0000259" key="1">
    <source>
        <dbReference type="Pfam" id="PF13018"/>
    </source>
</evidence>
<feature type="domain" description="ESPR" evidence="1">
    <location>
        <begin position="1"/>
        <end position="15"/>
    </location>
</feature>